<name>A0A3Z6QKR3_SALEB</name>
<dbReference type="InterPro" id="IPR029063">
    <property type="entry name" value="SAM-dependent_MTases_sf"/>
</dbReference>
<evidence type="ECO:0000256" key="1">
    <source>
        <dbReference type="ARBA" id="ARBA00001957"/>
    </source>
</evidence>
<keyword evidence="4" id="KW-0436">Ligase</keyword>
<dbReference type="GO" id="GO:0005737">
    <property type="term" value="C:cytoplasm"/>
    <property type="evidence" value="ECO:0007669"/>
    <property type="project" value="TreeGrafter"/>
</dbReference>
<dbReference type="InterPro" id="IPR036736">
    <property type="entry name" value="ACP-like_sf"/>
</dbReference>
<dbReference type="Gene3D" id="1.10.1200.10">
    <property type="entry name" value="ACP-like"/>
    <property type="match status" value="3"/>
</dbReference>
<keyword evidence="5" id="KW-0677">Repeat</keyword>
<evidence type="ECO:0000313" key="8">
    <source>
        <dbReference type="EMBL" id="EBY8643041.1"/>
    </source>
</evidence>
<dbReference type="FunFam" id="3.30.559.10:FF:000023">
    <property type="entry name" value="Non-ribosomal peptide synthetase"/>
    <property type="match status" value="2"/>
</dbReference>
<dbReference type="CDD" id="cd12114">
    <property type="entry name" value="A_NRPS_TlmIV_like"/>
    <property type="match status" value="1"/>
</dbReference>
<dbReference type="SUPFAM" id="SSF53335">
    <property type="entry name" value="S-adenosyl-L-methionine-dependent methyltransferases"/>
    <property type="match status" value="1"/>
</dbReference>
<dbReference type="InterPro" id="IPR013217">
    <property type="entry name" value="Methyltransf_12"/>
</dbReference>
<gene>
    <name evidence="7" type="ORF">D6K54_11505</name>
    <name evidence="8" type="ORF">D6S17_16000</name>
</gene>
<sequence>MTTPIDIEQVIEELFRTCTQVSLSAVTDDDNLIALGIDSLSMMRMAARLRKQGLPISFAQLISAPQLGCWRALISSQQKVVPAPVNTPEILPDNAPFDLALMQHAYWIGRRPDQPLGGVNAHFYHEFDGKALDPVRLEQAVRHLMIRHPMLRVRVDEEGVQRIEELNWPGIVCLDLRTTDETERKRILAARREQFSCRRMDVSNGEVFDVQLTLLPNNRSRLHLNLDMIAADAMSLRILLDDLANIYHAREKALPSLSWRFADYIHARKKQVAQNPPLIARDYWQKRLPFLPESPQLPIQINVGMDNSSVSRRHYIFSREARKAFDRQARQHMLTPAMVFAATYAEVLTAWSTAPDFLLNMPLFNRQPLHNQVDLLVGDFTSSILLTWEGSKAGSFVERAHRLQTRFHQDVAAADYSGVEVLRDLSRDRGHPVYAPVVFTSALGLGELFSEAVRDTFGEPVWIVSQGPQVWLDVQLTEFNGGYMLNWDAREAAFPAGMLDAMFDACIRYLTDLVGGKLWDQPVPAMLSVTSEAIRQQVNSTGHEIIPQPLHHDFFRQAVTQPDATALLYHQQIITYGELAERSLKLAALLVESGVRHGEPVAITLEKGPQQIIAVLAVLAAGAVWLPVGVHQPVARRDRIMRSGCVRWAIAQQPFEGNQAVTVMFPDEADNFLPIHPCVTQSPGDLAYIIYTSGSTGEPKGVEIAHGAAHNTIADINQRSGIRADDRLLAVSALDFDLSVYDIFGPLSVGAALVLIDEDERRDAACWLDNIRQHHITFWNSVPVLLEMLLAGRIDTTPLPLRCVMLSGDWIPLELPVRLRSAAPTSRLLAMGGATEAAIWSNLFEVEEVDPDWRSIPYGRPLTNQRYRVVDALGRDCPDWVAGELWIGGQGVALGYRQDEEKTAARFVYAQGERWYRTGDAGRYWPDGTLEFLGRMDYQVKVRGHRIELGEVETAIKQLPGIQQSVALVSQSGKLLAAAVGEPLTEDEWKGRLAKLLAREMLPEQIIWLDTLPLSSNGKVDRKVLLQWAEERLKPQQANEPERLGAHQTQIADVWRKVLSLETLNMQDNFFNLGGDSLQATRVIAELHQAGFKDASLALLFASPQFDAFCSGLVASTGNAVDVQAWQAAPEKRYEPFAMTDVQQAYCIGRRPQFTLGGIGCHFYREYTLEDLNHERLEQALNQLIGRHDMLRAVFDDDNQQRVLTEVPWLKIPVLAEGPGAFAKLRACCSHQVFDPRQWPLLNLSLAQESGVWRLGVGIDNLVADALSVMIIYDELNALYHHPARGLPPLTATFRDYLHNHNINDGAYERAWQWWQEIMPTLPPPPNLPIAVDPATLKEVKFTRRQKMLDSAVWQPLLAQCQQHGYTPSALLLAAFSHTLGRWCDNQAFTLNLTLFDRENLHEDIPHLVGDFTSLVLVPWLPEEQEGWHASVKRTQQALWQALDHKEVSGIKVLRELARLNHQPDMTMPIVFTSALGLNVETSRDNNLFDNFCWGISQTPQVWLDFQITGNDNEVNLTWDAVEALFPSGVLDNMFEEFCQLLTDLPQYDGEKSLQDPLPVMQQLCRDRVNATSATIEPVLLHDAFFLQASEQPERTALWWQGESIGYGVLAQQAKQIATLLLAHGVQPQDLVAITIPEGPEQITAVLGVLAAGACWIWADREYPAAQQAGMYRNMSIRWLLMDNGSLQIVDPELQILHIEDATDYAPLSELVPIEDKYPACVILTSSADGDQKGVVLSHGAIVNTLHGVNQYAEMTPNDCLLALSSAGTALRLYDLFSALSSGASLVLLTRTEQSDAENSWLQVQQHRVSLWNSDWLYLERMLSAVPEGITLPSLRKVLVSGDNVPLLLFEKLHTVVPDSSLLVLRESTGTAIWSNIFIANDTNYDGNIFPAGYPLVNQYCRVVDAFGRDCPDYVSGELWVAGMSLAIGYQGEPNTTSEAFVWYRGIRWYRTGDSVYYQPDGVLISSGRIKQYVLLHGRNIDTGEIEAVLQTLPGIGKAWVTVIDEGERARLVAAVSPHNIVVNHPVSYHDIPIVRRDIEDDEFEAQGVERAMLAILRLTRSDGGQMLHCATPVAAAWQPLFARWLDILQVRQLVVQHQDYLLAGNRFDVVSALVDACNPAMNSHQQALTQVFTALRQQYDVYRAILQDQQEPLLLLEHPVLSPESLLIQDGHFRTLVTQWASSLNAHAGSLDHPLRVVELGGRSGQLASFLLPLLSPDVRYTMLDTSPTLVNIAQQRLAGDARFSAETCSNDWLPETLRYQFDVVLCANSLHRFDDHVQGIALACQLAVRGGCLWLVESSELTPLALMTAAVLERGYTRHDAQCGSPLLSMPGWCHLLQQAGLEIIRAQQLTDSPLFLLEGRRLDQAFEPDSTQIRRQLSTKLPAYMIPEQIEVVPQLPANKKDGGKKWFLTRLFLRPEHHIGGEEPQGKTENAIAAVWRELLSLENIHREQGFFELGGDSLMATRFLAWITQTLGVTLPMRELFSTSQLYLLAQRIDQLIADQAQREEGAL</sequence>
<dbReference type="PANTHER" id="PTHR45527:SF10">
    <property type="entry name" value="PYOCHELIN SYNTHASE PCHF"/>
    <property type="match status" value="1"/>
</dbReference>
<evidence type="ECO:0000256" key="3">
    <source>
        <dbReference type="ARBA" id="ARBA00022553"/>
    </source>
</evidence>
<dbReference type="SUPFAM" id="SSF52777">
    <property type="entry name" value="CoA-dependent acyltransferases"/>
    <property type="match status" value="4"/>
</dbReference>
<dbReference type="InterPro" id="IPR023213">
    <property type="entry name" value="CAT-like_dom_sf"/>
</dbReference>
<dbReference type="PROSITE" id="PS50075">
    <property type="entry name" value="CARRIER"/>
    <property type="match status" value="3"/>
</dbReference>
<keyword evidence="3" id="KW-0597">Phosphoprotein</keyword>
<dbReference type="Gene3D" id="3.30.559.10">
    <property type="entry name" value="Chloramphenicol acetyltransferase-like domain"/>
    <property type="match status" value="2"/>
</dbReference>
<feature type="domain" description="Carrier" evidence="6">
    <location>
        <begin position="1042"/>
        <end position="1117"/>
    </location>
</feature>
<dbReference type="Pfam" id="PF00501">
    <property type="entry name" value="AMP-binding"/>
    <property type="match status" value="2"/>
</dbReference>
<organism evidence="7">
    <name type="scientific">Salmonella enterica subsp. enterica serovar Java</name>
    <dbReference type="NCBI Taxonomy" id="224729"/>
    <lineage>
        <taxon>Bacteria</taxon>
        <taxon>Pseudomonadati</taxon>
        <taxon>Pseudomonadota</taxon>
        <taxon>Gammaproteobacteria</taxon>
        <taxon>Enterobacterales</taxon>
        <taxon>Enterobacteriaceae</taxon>
        <taxon>Salmonella</taxon>
    </lineage>
</organism>
<proteinExistence type="predicted"/>
<dbReference type="Proteomes" id="UP000839631">
    <property type="component" value="Unassembled WGS sequence"/>
</dbReference>
<evidence type="ECO:0000259" key="6">
    <source>
        <dbReference type="PROSITE" id="PS50075"/>
    </source>
</evidence>
<feature type="domain" description="Carrier" evidence="6">
    <location>
        <begin position="2427"/>
        <end position="2502"/>
    </location>
</feature>
<dbReference type="InterPro" id="IPR057737">
    <property type="entry name" value="Condensation_MtbB-like"/>
</dbReference>
<dbReference type="EMBL" id="AAAGSE010000014">
    <property type="protein sequence ID" value="EAC0787366.1"/>
    <property type="molecule type" value="Genomic_DNA"/>
</dbReference>
<reference evidence="7" key="1">
    <citation type="submission" date="2018-09" db="EMBL/GenBank/DDBJ databases">
        <authorList>
            <person name="Ashton P.M."/>
            <person name="Dallman T."/>
            <person name="Nair S."/>
            <person name="De Pinna E."/>
            <person name="Peters T."/>
            <person name="Grant K."/>
        </authorList>
    </citation>
    <scope>NUCLEOTIDE SEQUENCE [LARGE SCALE GENOMIC DNA]</scope>
    <source>
        <strain evidence="8">140692</strain>
        <strain evidence="7">412099</strain>
    </source>
</reference>
<dbReference type="Gene3D" id="3.30.300.30">
    <property type="match status" value="2"/>
</dbReference>
<dbReference type="Pfam" id="PF00550">
    <property type="entry name" value="PP-binding"/>
    <property type="match status" value="3"/>
</dbReference>
<dbReference type="InterPro" id="IPR000873">
    <property type="entry name" value="AMP-dep_synth/lig_dom"/>
</dbReference>
<dbReference type="InterPro" id="IPR006162">
    <property type="entry name" value="Ppantetheine_attach_site"/>
</dbReference>
<dbReference type="GO" id="GO:0043041">
    <property type="term" value="P:amino acid activation for nonribosomal peptide biosynthetic process"/>
    <property type="evidence" value="ECO:0007669"/>
    <property type="project" value="TreeGrafter"/>
</dbReference>
<dbReference type="InterPro" id="IPR001242">
    <property type="entry name" value="Condensation_dom"/>
</dbReference>
<dbReference type="InterPro" id="IPR045851">
    <property type="entry name" value="AMP-bd_C_sf"/>
</dbReference>
<feature type="domain" description="Carrier" evidence="6">
    <location>
        <begin position="5"/>
        <end position="78"/>
    </location>
</feature>
<evidence type="ECO:0000256" key="4">
    <source>
        <dbReference type="ARBA" id="ARBA00022598"/>
    </source>
</evidence>
<dbReference type="CDD" id="cd02440">
    <property type="entry name" value="AdoMet_MTases"/>
    <property type="match status" value="1"/>
</dbReference>
<dbReference type="SUPFAM" id="SSF47336">
    <property type="entry name" value="ACP-like"/>
    <property type="match status" value="3"/>
</dbReference>
<dbReference type="NCBIfam" id="TIGR01733">
    <property type="entry name" value="AA-adenyl-dom"/>
    <property type="match status" value="1"/>
</dbReference>
<dbReference type="InterPro" id="IPR020845">
    <property type="entry name" value="AMP-binding_CS"/>
</dbReference>
<dbReference type="EMBL" id="AAHPHN010000026">
    <property type="protein sequence ID" value="EBY8643041.1"/>
    <property type="molecule type" value="Genomic_DNA"/>
</dbReference>
<dbReference type="Pfam" id="PF00668">
    <property type="entry name" value="Condensation"/>
    <property type="match status" value="2"/>
</dbReference>
<dbReference type="Gene3D" id="3.40.50.150">
    <property type="entry name" value="Vaccinia Virus protein VP39"/>
    <property type="match status" value="1"/>
</dbReference>
<comment type="cofactor">
    <cofactor evidence="1">
        <name>pantetheine 4'-phosphate</name>
        <dbReference type="ChEBI" id="CHEBI:47942"/>
    </cofactor>
</comment>
<dbReference type="SUPFAM" id="SSF56801">
    <property type="entry name" value="Acetyl-CoA synthetase-like"/>
    <property type="match status" value="2"/>
</dbReference>
<dbReference type="GO" id="GO:0016877">
    <property type="term" value="F:ligase activity, forming carbon-sulfur bonds"/>
    <property type="evidence" value="ECO:0007669"/>
    <property type="project" value="UniProtKB-ARBA"/>
</dbReference>
<evidence type="ECO:0000256" key="5">
    <source>
        <dbReference type="ARBA" id="ARBA00022737"/>
    </source>
</evidence>
<evidence type="ECO:0000313" key="7">
    <source>
        <dbReference type="EMBL" id="EAC0787366.1"/>
    </source>
</evidence>
<dbReference type="Gene3D" id="3.40.50.12780">
    <property type="entry name" value="N-terminal domain of ligase-like"/>
    <property type="match status" value="2"/>
</dbReference>
<dbReference type="InterPro" id="IPR009081">
    <property type="entry name" value="PP-bd_ACP"/>
</dbReference>
<dbReference type="Gene3D" id="3.30.559.30">
    <property type="entry name" value="Nonribosomal peptide synthetase, condensation domain"/>
    <property type="match status" value="2"/>
</dbReference>
<dbReference type="PROSITE" id="PS00012">
    <property type="entry name" value="PHOSPHOPANTETHEINE"/>
    <property type="match status" value="1"/>
</dbReference>
<keyword evidence="2" id="KW-0596">Phosphopantetheine</keyword>
<dbReference type="InterPro" id="IPR010071">
    <property type="entry name" value="AA_adenyl_dom"/>
</dbReference>
<accession>A0A3Z6QKR3</accession>
<dbReference type="SMART" id="SM00823">
    <property type="entry name" value="PKS_PP"/>
    <property type="match status" value="1"/>
</dbReference>
<dbReference type="CDD" id="cd19535">
    <property type="entry name" value="Cyc_NRPS"/>
    <property type="match status" value="2"/>
</dbReference>
<dbReference type="InterPro" id="IPR020806">
    <property type="entry name" value="PKS_PP-bd"/>
</dbReference>
<dbReference type="GO" id="GO:0009403">
    <property type="term" value="P:toxin biosynthetic process"/>
    <property type="evidence" value="ECO:0007669"/>
    <property type="project" value="UniProtKB-ARBA"/>
</dbReference>
<dbReference type="GO" id="GO:0031177">
    <property type="term" value="F:phosphopantetheine binding"/>
    <property type="evidence" value="ECO:0007669"/>
    <property type="project" value="InterPro"/>
</dbReference>
<evidence type="ECO:0000256" key="2">
    <source>
        <dbReference type="ARBA" id="ARBA00022450"/>
    </source>
</evidence>
<dbReference type="InterPro" id="IPR042099">
    <property type="entry name" value="ANL_N_sf"/>
</dbReference>
<dbReference type="Pfam" id="PF08242">
    <property type="entry name" value="Methyltransf_12"/>
    <property type="match status" value="1"/>
</dbReference>
<comment type="caution">
    <text evidence="7">The sequence shown here is derived from an EMBL/GenBank/DDBJ whole genome shotgun (WGS) entry which is preliminary data.</text>
</comment>
<protein>
    <submittedName>
        <fullName evidence="7">Amino acid adenylation domain-containing protein</fullName>
    </submittedName>
</protein>
<dbReference type="PROSITE" id="PS00455">
    <property type="entry name" value="AMP_BINDING"/>
    <property type="match status" value="1"/>
</dbReference>
<dbReference type="FunFam" id="3.30.559.30:FF:000006">
    <property type="entry name" value="Yersiniabactin polyketide/non-ribosomal peptide synthetase"/>
    <property type="match status" value="2"/>
</dbReference>
<dbReference type="PANTHER" id="PTHR45527">
    <property type="entry name" value="NONRIBOSOMAL PEPTIDE SYNTHETASE"/>
    <property type="match status" value="1"/>
</dbReference>
<dbReference type="FunFam" id="3.40.50.12780:FF:000012">
    <property type="entry name" value="Non-ribosomal peptide synthetase"/>
    <property type="match status" value="1"/>
</dbReference>